<dbReference type="InterPro" id="IPR058240">
    <property type="entry name" value="rSAM_sf"/>
</dbReference>
<evidence type="ECO:0000313" key="8">
    <source>
        <dbReference type="EMBL" id="MDZ5035372.1"/>
    </source>
</evidence>
<reference evidence="8" key="1">
    <citation type="submission" date="2019-11" db="EMBL/GenBank/DDBJ databases">
        <title>Characterization of Clostridium perfringens isolates from swine manure treated agricultural soils.</title>
        <authorList>
            <person name="Wushke S.T."/>
        </authorList>
    </citation>
    <scope>NUCLEOTIDE SEQUENCE</scope>
    <source>
        <strain evidence="8">X15</strain>
    </source>
</reference>
<dbReference type="GO" id="GO:0030488">
    <property type="term" value="P:tRNA methylation"/>
    <property type="evidence" value="ECO:0007669"/>
    <property type="project" value="TreeGrafter"/>
</dbReference>
<dbReference type="PANTHER" id="PTHR30544:SF5">
    <property type="entry name" value="RADICAL SAM CORE DOMAIN-CONTAINING PROTEIN"/>
    <property type="match status" value="1"/>
</dbReference>
<evidence type="ECO:0000256" key="2">
    <source>
        <dbReference type="ARBA" id="ARBA00022485"/>
    </source>
</evidence>
<evidence type="ECO:0000256" key="3">
    <source>
        <dbReference type="ARBA" id="ARBA00022691"/>
    </source>
</evidence>
<organism evidence="8 9">
    <name type="scientific">Clostridium perfringens</name>
    <dbReference type="NCBI Taxonomy" id="1502"/>
    <lineage>
        <taxon>Bacteria</taxon>
        <taxon>Bacillati</taxon>
        <taxon>Bacillota</taxon>
        <taxon>Clostridia</taxon>
        <taxon>Eubacteriales</taxon>
        <taxon>Clostridiaceae</taxon>
        <taxon>Clostridium</taxon>
    </lineage>
</organism>
<dbReference type="GO" id="GO:0070475">
    <property type="term" value="P:rRNA base methylation"/>
    <property type="evidence" value="ECO:0007669"/>
    <property type="project" value="TreeGrafter"/>
</dbReference>
<dbReference type="AlphaFoldDB" id="A0AAW9J6R4"/>
<keyword evidence="4" id="KW-0479">Metal-binding</keyword>
<dbReference type="RefSeq" id="WP_322413667.1">
    <property type="nucleotide sequence ID" value="NZ_WNVG01001571.1"/>
</dbReference>
<evidence type="ECO:0000256" key="6">
    <source>
        <dbReference type="ARBA" id="ARBA00023014"/>
    </source>
</evidence>
<sequence>NIIESVIMKYKHGNSICISTQIGCRMGCKFCASTLEGRVRNLTAGEIISEVIIAQKIIGERISNIVLMGSGEPFDNYENVTKFLDLVNAEYGLNIGQRHITLSTCGLVPKIYELADKGYSITLAISLH</sequence>
<name>A0AAW9J6R4_CLOPF</name>
<gene>
    <name evidence="8" type="ORF">GNF81_22080</name>
</gene>
<comment type="caution">
    <text evidence="8">The sequence shown here is derived from an EMBL/GenBank/DDBJ whole genome shotgun (WGS) entry which is preliminary data.</text>
</comment>
<evidence type="ECO:0000256" key="5">
    <source>
        <dbReference type="ARBA" id="ARBA00023004"/>
    </source>
</evidence>
<evidence type="ECO:0000313" key="9">
    <source>
        <dbReference type="Proteomes" id="UP001289066"/>
    </source>
</evidence>
<keyword evidence="3" id="KW-0949">S-adenosyl-L-methionine</keyword>
<dbReference type="GO" id="GO:0003824">
    <property type="term" value="F:catalytic activity"/>
    <property type="evidence" value="ECO:0007669"/>
    <property type="project" value="InterPro"/>
</dbReference>
<dbReference type="PANTHER" id="PTHR30544">
    <property type="entry name" value="23S RRNA METHYLTRANSFERASE"/>
    <property type="match status" value="1"/>
</dbReference>
<protein>
    <submittedName>
        <fullName evidence="8">Radical SAM protein</fullName>
    </submittedName>
</protein>
<dbReference type="EMBL" id="WNVG01001571">
    <property type="protein sequence ID" value="MDZ5035372.1"/>
    <property type="molecule type" value="Genomic_DNA"/>
</dbReference>
<dbReference type="SFLD" id="SFLDS00029">
    <property type="entry name" value="Radical_SAM"/>
    <property type="match status" value="1"/>
</dbReference>
<feature type="non-terminal residue" evidence="8">
    <location>
        <position position="128"/>
    </location>
</feature>
<dbReference type="GO" id="GO:0051539">
    <property type="term" value="F:4 iron, 4 sulfur cluster binding"/>
    <property type="evidence" value="ECO:0007669"/>
    <property type="project" value="UniProtKB-KW"/>
</dbReference>
<dbReference type="Gene3D" id="3.20.20.70">
    <property type="entry name" value="Aldolase class I"/>
    <property type="match status" value="1"/>
</dbReference>
<dbReference type="GO" id="GO:0046872">
    <property type="term" value="F:metal ion binding"/>
    <property type="evidence" value="ECO:0007669"/>
    <property type="project" value="UniProtKB-KW"/>
</dbReference>
<dbReference type="PROSITE" id="PS51918">
    <property type="entry name" value="RADICAL_SAM"/>
    <property type="match status" value="1"/>
</dbReference>
<feature type="non-terminal residue" evidence="8">
    <location>
        <position position="1"/>
    </location>
</feature>
<feature type="domain" description="Radical SAM core" evidence="7">
    <location>
        <begin position="10"/>
        <end position="128"/>
    </location>
</feature>
<dbReference type="InterPro" id="IPR013785">
    <property type="entry name" value="Aldolase_TIM"/>
</dbReference>
<comment type="cofactor">
    <cofactor evidence="1">
        <name>[4Fe-4S] cluster</name>
        <dbReference type="ChEBI" id="CHEBI:49883"/>
    </cofactor>
</comment>
<evidence type="ECO:0000256" key="4">
    <source>
        <dbReference type="ARBA" id="ARBA00022723"/>
    </source>
</evidence>
<dbReference type="Proteomes" id="UP001289066">
    <property type="component" value="Unassembled WGS sequence"/>
</dbReference>
<dbReference type="InterPro" id="IPR040072">
    <property type="entry name" value="Methyltransferase_A"/>
</dbReference>
<proteinExistence type="predicted"/>
<keyword evidence="6" id="KW-0411">Iron-sulfur</keyword>
<dbReference type="Pfam" id="PF04055">
    <property type="entry name" value="Radical_SAM"/>
    <property type="match status" value="1"/>
</dbReference>
<evidence type="ECO:0000259" key="7">
    <source>
        <dbReference type="PROSITE" id="PS51918"/>
    </source>
</evidence>
<keyword evidence="5" id="KW-0408">Iron</keyword>
<evidence type="ECO:0000256" key="1">
    <source>
        <dbReference type="ARBA" id="ARBA00001966"/>
    </source>
</evidence>
<dbReference type="SUPFAM" id="SSF102114">
    <property type="entry name" value="Radical SAM enzymes"/>
    <property type="match status" value="1"/>
</dbReference>
<accession>A0AAW9J6R4</accession>
<dbReference type="InterPro" id="IPR007197">
    <property type="entry name" value="rSAM"/>
</dbReference>
<keyword evidence="2" id="KW-0004">4Fe-4S</keyword>